<protein>
    <submittedName>
        <fullName evidence="1">Uncharacterized protein</fullName>
    </submittedName>
</protein>
<dbReference type="InterPro" id="IPR039637">
    <property type="entry name" value="CNOT7/CNOT8/Pop2"/>
</dbReference>
<dbReference type="PANTHER" id="PTHR10797">
    <property type="entry name" value="CCR4-NOT TRANSCRIPTION COMPLEX SUBUNIT"/>
    <property type="match status" value="1"/>
</dbReference>
<dbReference type="Gene3D" id="3.30.420.10">
    <property type="entry name" value="Ribonuclease H-like superfamily/Ribonuclease H"/>
    <property type="match status" value="1"/>
</dbReference>
<accession>A0AA88VHW5</accession>
<dbReference type="GO" id="GO:0004535">
    <property type="term" value="F:poly(A)-specific ribonuclease activity"/>
    <property type="evidence" value="ECO:0007669"/>
    <property type="project" value="InterPro"/>
</dbReference>
<dbReference type="InterPro" id="IPR012337">
    <property type="entry name" value="RNaseH-like_sf"/>
</dbReference>
<dbReference type="SUPFAM" id="SSF53098">
    <property type="entry name" value="Ribonuclease H-like"/>
    <property type="match status" value="1"/>
</dbReference>
<dbReference type="Proteomes" id="UP001188597">
    <property type="component" value="Unassembled WGS sequence"/>
</dbReference>
<name>A0AA88VHW5_9ASTE</name>
<organism evidence="1 2">
    <name type="scientific">Escallonia herrerae</name>
    <dbReference type="NCBI Taxonomy" id="1293975"/>
    <lineage>
        <taxon>Eukaryota</taxon>
        <taxon>Viridiplantae</taxon>
        <taxon>Streptophyta</taxon>
        <taxon>Embryophyta</taxon>
        <taxon>Tracheophyta</taxon>
        <taxon>Spermatophyta</taxon>
        <taxon>Magnoliopsida</taxon>
        <taxon>eudicotyledons</taxon>
        <taxon>Gunneridae</taxon>
        <taxon>Pentapetalae</taxon>
        <taxon>asterids</taxon>
        <taxon>campanulids</taxon>
        <taxon>Escalloniales</taxon>
        <taxon>Escalloniaceae</taxon>
        <taxon>Escallonia</taxon>
    </lineage>
</organism>
<dbReference type="InterPro" id="IPR036397">
    <property type="entry name" value="RNaseH_sf"/>
</dbReference>
<dbReference type="GO" id="GO:0003676">
    <property type="term" value="F:nucleic acid binding"/>
    <property type="evidence" value="ECO:0007669"/>
    <property type="project" value="InterPro"/>
</dbReference>
<proteinExistence type="predicted"/>
<dbReference type="AlphaFoldDB" id="A0AA88VHW5"/>
<evidence type="ECO:0000313" key="2">
    <source>
        <dbReference type="Proteomes" id="UP001188597"/>
    </source>
</evidence>
<reference evidence="1" key="1">
    <citation type="submission" date="2022-12" db="EMBL/GenBank/DDBJ databases">
        <title>Draft genome assemblies for two species of Escallonia (Escalloniales).</title>
        <authorList>
            <person name="Chanderbali A."/>
            <person name="Dervinis C."/>
            <person name="Anghel I."/>
            <person name="Soltis D."/>
            <person name="Soltis P."/>
            <person name="Zapata F."/>
        </authorList>
    </citation>
    <scope>NUCLEOTIDE SEQUENCE</scope>
    <source>
        <strain evidence="1">UCBG64.0493</strain>
        <tissue evidence="1">Leaf</tissue>
    </source>
</reference>
<sequence>MGTCPPMGLISIAFGSSIFVSEDIFANDSIKLLRQCAIDFKRTIRWVLIRADTQAGFSDLLNVYFPVVYDIKYLMKFCNSLHDDLNKLAELLEVERIGVCH</sequence>
<comment type="caution">
    <text evidence="1">The sequence shown here is derived from an EMBL/GenBank/DDBJ whole genome shotgun (WGS) entry which is preliminary data.</text>
</comment>
<keyword evidence="2" id="KW-1185">Reference proteome</keyword>
<dbReference type="EMBL" id="JAVXUP010001680">
    <property type="protein sequence ID" value="KAK3009085.1"/>
    <property type="molecule type" value="Genomic_DNA"/>
</dbReference>
<evidence type="ECO:0000313" key="1">
    <source>
        <dbReference type="EMBL" id="KAK3009085.1"/>
    </source>
</evidence>
<gene>
    <name evidence="1" type="ORF">RJ639_013907</name>
</gene>
<dbReference type="GO" id="GO:0030014">
    <property type="term" value="C:CCR4-NOT complex"/>
    <property type="evidence" value="ECO:0007669"/>
    <property type="project" value="InterPro"/>
</dbReference>